<proteinExistence type="predicted"/>
<sequence>MQQKQGQPALRFLGDEACAVAIGVVDACGEMTGGWEMPGFAIENELEALKRTMEETLKFVKSRSEAMVSSIEALRFVGFFYHLKLQSHLLSIKAIRVLDGPLQNQIDLAAPGPRSSSSFASPYPPNRLDLSLVATHNLPEIILSGLIRKHSIQPLPLVLPSNRRQDRVSSKTVIQGNQYNDQHRHYHNYYTCTHDAQIGQRDSQ</sequence>
<dbReference type="EMBL" id="LATX01001928">
    <property type="protein sequence ID" value="KTB36085.1"/>
    <property type="molecule type" value="Genomic_DNA"/>
</dbReference>
<reference evidence="1 2" key="1">
    <citation type="submission" date="2015-12" db="EMBL/GenBank/DDBJ databases">
        <title>Draft genome sequence of Moniliophthora roreri, the causal agent of frosty pod rot of cacao.</title>
        <authorList>
            <person name="Aime M.C."/>
            <person name="Diaz-Valderrama J.R."/>
            <person name="Kijpornyongpan T."/>
            <person name="Phillips-Mora W."/>
        </authorList>
    </citation>
    <scope>NUCLEOTIDE SEQUENCE [LARGE SCALE GENOMIC DNA]</scope>
    <source>
        <strain evidence="1 2">MCA 2952</strain>
    </source>
</reference>
<evidence type="ECO:0000313" key="1">
    <source>
        <dbReference type="EMBL" id="KTB36085.1"/>
    </source>
</evidence>
<name>A0A0W0FII5_MONRR</name>
<dbReference type="AlphaFoldDB" id="A0A0W0FII5"/>
<protein>
    <submittedName>
        <fullName evidence="1">Uncharacterized protein</fullName>
    </submittedName>
</protein>
<accession>A0A0W0FII5</accession>
<evidence type="ECO:0000313" key="2">
    <source>
        <dbReference type="Proteomes" id="UP000054988"/>
    </source>
</evidence>
<organism evidence="1 2">
    <name type="scientific">Moniliophthora roreri</name>
    <name type="common">Frosty pod rot fungus</name>
    <name type="synonym">Monilia roreri</name>
    <dbReference type="NCBI Taxonomy" id="221103"/>
    <lineage>
        <taxon>Eukaryota</taxon>
        <taxon>Fungi</taxon>
        <taxon>Dikarya</taxon>
        <taxon>Basidiomycota</taxon>
        <taxon>Agaricomycotina</taxon>
        <taxon>Agaricomycetes</taxon>
        <taxon>Agaricomycetidae</taxon>
        <taxon>Agaricales</taxon>
        <taxon>Marasmiineae</taxon>
        <taxon>Marasmiaceae</taxon>
        <taxon>Moniliophthora</taxon>
    </lineage>
</organism>
<gene>
    <name evidence="1" type="ORF">WG66_11348</name>
</gene>
<comment type="caution">
    <text evidence="1">The sequence shown here is derived from an EMBL/GenBank/DDBJ whole genome shotgun (WGS) entry which is preliminary data.</text>
</comment>
<dbReference type="Proteomes" id="UP000054988">
    <property type="component" value="Unassembled WGS sequence"/>
</dbReference>